<evidence type="ECO:0000256" key="2">
    <source>
        <dbReference type="ARBA" id="ARBA00022692"/>
    </source>
</evidence>
<feature type="transmembrane region" description="Helical" evidence="7">
    <location>
        <begin position="106"/>
        <end position="130"/>
    </location>
</feature>
<protein>
    <recommendedName>
        <fullName evidence="8">Rhodopsin domain-containing protein</fullName>
    </recommendedName>
</protein>
<evidence type="ECO:0000256" key="4">
    <source>
        <dbReference type="ARBA" id="ARBA00023136"/>
    </source>
</evidence>
<evidence type="ECO:0000256" key="3">
    <source>
        <dbReference type="ARBA" id="ARBA00022989"/>
    </source>
</evidence>
<evidence type="ECO:0000256" key="6">
    <source>
        <dbReference type="SAM" id="MobiDB-lite"/>
    </source>
</evidence>
<sequence length="433" mass="48686">MGWRQLKLDDGLMFCALFAYTAEATSSYYLVARWLGYSNSGMTDTERENLNPDSLEWLYRVNGAKTHIWNWVTYISLMWLLKACWIAYYARVIAAAEKRSLRRVTVGYVVLGVTYLSAILVVFCKCMPLKKQWQIYPDPGNLCYSGNSTFQMAFVMSINTATNMYIMAIPLPSIINTKGMLTYQKIFLLIVYSGGFLVTVFGILRCVSILTALGTATSGGEWSLRESFIAVLVTNLPVMAPILKSFNYKVRSHSTKISSYNGSSPFDNNTELELNNLKLRKDRSRSRRRKPSPIPRVLEVEEWGDDEQIMVPKPTLSRKLTGGSKRGRSHDGLAVHAGSNTYPSVHAPRRRPSDINITKGLTGLDLVPKKEKGNMMTTVQAGYPNHKRWNWSRDERGTREGEGEVGEGQIRVVQEFSFSNGASGFYGEPVAGR</sequence>
<evidence type="ECO:0000256" key="7">
    <source>
        <dbReference type="SAM" id="Phobius"/>
    </source>
</evidence>
<keyword evidence="3 7" id="KW-1133">Transmembrane helix</keyword>
<feature type="domain" description="Rhodopsin" evidence="8">
    <location>
        <begin position="4"/>
        <end position="244"/>
    </location>
</feature>
<accession>A0A395IKE8</accession>
<dbReference type="EMBL" id="QKRW01000047">
    <property type="protein sequence ID" value="RAL59843.1"/>
    <property type="molecule type" value="Genomic_DNA"/>
</dbReference>
<dbReference type="InterPro" id="IPR049326">
    <property type="entry name" value="Rhodopsin_dom_fungi"/>
</dbReference>
<feature type="region of interest" description="Disordered" evidence="6">
    <location>
        <begin position="317"/>
        <end position="357"/>
    </location>
</feature>
<feature type="transmembrane region" description="Helical" evidence="7">
    <location>
        <begin position="150"/>
        <end position="174"/>
    </location>
</feature>
<dbReference type="Proteomes" id="UP000249056">
    <property type="component" value="Unassembled WGS sequence"/>
</dbReference>
<dbReference type="PANTHER" id="PTHR33048:SF2">
    <property type="entry name" value="SRPK"/>
    <property type="match status" value="1"/>
</dbReference>
<comment type="similarity">
    <text evidence="5">Belongs to the SAT4 family.</text>
</comment>
<gene>
    <name evidence="9" type="ORF">DID88_000472</name>
</gene>
<dbReference type="GO" id="GO:0016020">
    <property type="term" value="C:membrane"/>
    <property type="evidence" value="ECO:0007669"/>
    <property type="project" value="UniProtKB-SubCell"/>
</dbReference>
<feature type="transmembrane region" description="Helical" evidence="7">
    <location>
        <begin position="12"/>
        <end position="31"/>
    </location>
</feature>
<evidence type="ECO:0000313" key="9">
    <source>
        <dbReference type="EMBL" id="RAL59843.1"/>
    </source>
</evidence>
<feature type="transmembrane region" description="Helical" evidence="7">
    <location>
        <begin position="186"/>
        <end position="216"/>
    </location>
</feature>
<dbReference type="PANTHER" id="PTHR33048">
    <property type="entry name" value="PTH11-LIKE INTEGRAL MEMBRANE PROTEIN (AFU_ORTHOLOGUE AFUA_5G11245)"/>
    <property type="match status" value="1"/>
</dbReference>
<keyword evidence="2 7" id="KW-0812">Transmembrane</keyword>
<evidence type="ECO:0000256" key="5">
    <source>
        <dbReference type="ARBA" id="ARBA00038359"/>
    </source>
</evidence>
<evidence type="ECO:0000313" key="10">
    <source>
        <dbReference type="Proteomes" id="UP000249056"/>
    </source>
</evidence>
<proteinExistence type="inferred from homology"/>
<dbReference type="OrthoDB" id="2988756at2759"/>
<organism evidence="9 10">
    <name type="scientific">Monilinia fructigena</name>
    <dbReference type="NCBI Taxonomy" id="38457"/>
    <lineage>
        <taxon>Eukaryota</taxon>
        <taxon>Fungi</taxon>
        <taxon>Dikarya</taxon>
        <taxon>Ascomycota</taxon>
        <taxon>Pezizomycotina</taxon>
        <taxon>Leotiomycetes</taxon>
        <taxon>Helotiales</taxon>
        <taxon>Sclerotiniaceae</taxon>
        <taxon>Monilinia</taxon>
    </lineage>
</organism>
<dbReference type="Pfam" id="PF20684">
    <property type="entry name" value="Fung_rhodopsin"/>
    <property type="match status" value="1"/>
</dbReference>
<keyword evidence="10" id="KW-1185">Reference proteome</keyword>
<feature type="transmembrane region" description="Helical" evidence="7">
    <location>
        <begin position="228"/>
        <end position="246"/>
    </location>
</feature>
<reference evidence="9 10" key="1">
    <citation type="submission" date="2018-06" db="EMBL/GenBank/DDBJ databases">
        <title>Genome Sequence of the Brown Rot Fungal Pathogen Monilinia fructigena.</title>
        <authorList>
            <person name="Landi L."/>
            <person name="De Miccolis Angelini R.M."/>
            <person name="Pollastro S."/>
            <person name="Abate D."/>
            <person name="Faretra F."/>
            <person name="Romanazzi G."/>
        </authorList>
    </citation>
    <scope>NUCLEOTIDE SEQUENCE [LARGE SCALE GENOMIC DNA]</scope>
    <source>
        <strain evidence="9 10">Mfrg269</strain>
    </source>
</reference>
<feature type="transmembrane region" description="Helical" evidence="7">
    <location>
        <begin position="71"/>
        <end position="94"/>
    </location>
</feature>
<keyword evidence="4 7" id="KW-0472">Membrane</keyword>
<dbReference type="InterPro" id="IPR052337">
    <property type="entry name" value="SAT4-like"/>
</dbReference>
<dbReference type="AlphaFoldDB" id="A0A395IKE8"/>
<comment type="subcellular location">
    <subcellularLocation>
        <location evidence="1">Membrane</location>
        <topology evidence="1">Multi-pass membrane protein</topology>
    </subcellularLocation>
</comment>
<comment type="caution">
    <text evidence="9">The sequence shown here is derived from an EMBL/GenBank/DDBJ whole genome shotgun (WGS) entry which is preliminary data.</text>
</comment>
<name>A0A395IKE8_9HELO</name>
<evidence type="ECO:0000259" key="8">
    <source>
        <dbReference type="Pfam" id="PF20684"/>
    </source>
</evidence>
<evidence type="ECO:0000256" key="1">
    <source>
        <dbReference type="ARBA" id="ARBA00004141"/>
    </source>
</evidence>